<dbReference type="SUPFAM" id="SSF53335">
    <property type="entry name" value="S-adenosyl-L-methionine-dependent methyltransferases"/>
    <property type="match status" value="1"/>
</dbReference>
<name>A0A1T1H955_OCELI</name>
<protein>
    <recommendedName>
        <fullName evidence="4 8">Ribosomal RNA small subunit methyltransferase D</fullName>
        <ecNumber evidence="3 8">2.1.1.171</ecNumber>
    </recommendedName>
</protein>
<sequence length="180" mass="20300">MRIISGEWRGRKLPFPDGEGLRPTGDRMRETLFNWLSFDLYGRRVLDLFAGSGALGLEALSRGAKSAVFLDNHPGVVRQIRENLETLKCEHADVFQGEALNWLGGDKDTFDLIFLDPPFGKGLLAPVCQQLEQLQRLADGALIYLEAEKGFDFTEIPACWLLEKEKKSGQVICRLYRRTG</sequence>
<reference evidence="9" key="1">
    <citation type="submission" date="2017-02" db="EMBL/GenBank/DDBJ databases">
        <title>Draft Genome Sequence of the Salt Water Bacterium Oceanospirillum linum ATCC 11336.</title>
        <authorList>
            <person name="Trachtenberg A.M."/>
            <person name="Carney J.G."/>
            <person name="Linnane J.D."/>
            <person name="Rheaume B.A."/>
            <person name="Pitts N.L."/>
            <person name="Mykles D.L."/>
            <person name="Maclea K.S."/>
        </authorList>
    </citation>
    <scope>NUCLEOTIDE SEQUENCE [LARGE SCALE GENOMIC DNA]</scope>
    <source>
        <strain evidence="9">ATCC 11336</strain>
    </source>
</reference>
<organism evidence="9 10">
    <name type="scientific">Oceanospirillum linum</name>
    <dbReference type="NCBI Taxonomy" id="966"/>
    <lineage>
        <taxon>Bacteria</taxon>
        <taxon>Pseudomonadati</taxon>
        <taxon>Pseudomonadota</taxon>
        <taxon>Gammaproteobacteria</taxon>
        <taxon>Oceanospirillales</taxon>
        <taxon>Oceanospirillaceae</taxon>
        <taxon>Oceanospirillum</taxon>
    </lineage>
</organism>
<dbReference type="Pfam" id="PF03602">
    <property type="entry name" value="Cons_hypoth95"/>
    <property type="match status" value="1"/>
</dbReference>
<keyword evidence="8" id="KW-0698">rRNA processing</keyword>
<dbReference type="EC" id="2.1.1.171" evidence="3 8"/>
<evidence type="ECO:0000256" key="7">
    <source>
        <dbReference type="ARBA" id="ARBA00048326"/>
    </source>
</evidence>
<evidence type="ECO:0000256" key="3">
    <source>
        <dbReference type="ARBA" id="ARBA00012141"/>
    </source>
</evidence>
<dbReference type="InterPro" id="IPR002052">
    <property type="entry name" value="DNA_methylase_N6_adenine_CS"/>
</dbReference>
<dbReference type="InterPro" id="IPR029063">
    <property type="entry name" value="SAM-dependent_MTases_sf"/>
</dbReference>
<evidence type="ECO:0000256" key="6">
    <source>
        <dbReference type="ARBA" id="ARBA00022679"/>
    </source>
</evidence>
<keyword evidence="10" id="KW-1185">Reference proteome</keyword>
<evidence type="ECO:0000256" key="1">
    <source>
        <dbReference type="ARBA" id="ARBA00002649"/>
    </source>
</evidence>
<comment type="catalytic activity">
    <reaction evidence="7 8">
        <text>guanosine(966) in 16S rRNA + S-adenosyl-L-methionine = N(2)-methylguanosine(966) in 16S rRNA + S-adenosyl-L-homocysteine + H(+)</text>
        <dbReference type="Rhea" id="RHEA:23548"/>
        <dbReference type="Rhea" id="RHEA-COMP:10211"/>
        <dbReference type="Rhea" id="RHEA-COMP:10212"/>
        <dbReference type="ChEBI" id="CHEBI:15378"/>
        <dbReference type="ChEBI" id="CHEBI:57856"/>
        <dbReference type="ChEBI" id="CHEBI:59789"/>
        <dbReference type="ChEBI" id="CHEBI:74269"/>
        <dbReference type="ChEBI" id="CHEBI:74481"/>
        <dbReference type="EC" id="2.1.1.171"/>
    </reaction>
</comment>
<comment type="function">
    <text evidence="1 8">Specifically methylates the guanine in position 966 of 16S rRNA in the assembled 30S particle.</text>
</comment>
<dbReference type="GO" id="GO:0003676">
    <property type="term" value="F:nucleic acid binding"/>
    <property type="evidence" value="ECO:0007669"/>
    <property type="project" value="InterPro"/>
</dbReference>
<dbReference type="PANTHER" id="PTHR43542:SF1">
    <property type="entry name" value="METHYLTRANSFERASE"/>
    <property type="match status" value="1"/>
</dbReference>
<dbReference type="CDD" id="cd02440">
    <property type="entry name" value="AdoMet_MTases"/>
    <property type="match status" value="1"/>
</dbReference>
<dbReference type="PIRSF" id="PIRSF004553">
    <property type="entry name" value="CHP00095"/>
    <property type="match status" value="1"/>
</dbReference>
<comment type="similarity">
    <text evidence="2 8">Belongs to the methyltransferase superfamily. RsmD family.</text>
</comment>
<evidence type="ECO:0000313" key="10">
    <source>
        <dbReference type="Proteomes" id="UP000190064"/>
    </source>
</evidence>
<dbReference type="PANTHER" id="PTHR43542">
    <property type="entry name" value="METHYLTRANSFERASE"/>
    <property type="match status" value="1"/>
</dbReference>
<accession>A0A1T1H955</accession>
<gene>
    <name evidence="9" type="ORF">BTA35_0214490</name>
</gene>
<evidence type="ECO:0000256" key="4">
    <source>
        <dbReference type="ARBA" id="ARBA00013682"/>
    </source>
</evidence>
<evidence type="ECO:0000256" key="8">
    <source>
        <dbReference type="PIRNR" id="PIRNR004553"/>
    </source>
</evidence>
<dbReference type="AlphaFoldDB" id="A0A1T1H955"/>
<proteinExistence type="inferred from homology"/>
<dbReference type="InterPro" id="IPR004398">
    <property type="entry name" value="RNA_MeTrfase_RsmD"/>
</dbReference>
<dbReference type="Proteomes" id="UP000190064">
    <property type="component" value="Unassembled WGS sequence"/>
</dbReference>
<dbReference type="EMBL" id="MTSD02000008">
    <property type="protein sequence ID" value="OOV86260.1"/>
    <property type="molecule type" value="Genomic_DNA"/>
</dbReference>
<keyword evidence="6 8" id="KW-0808">Transferase</keyword>
<keyword evidence="8" id="KW-0949">S-adenosyl-L-methionine</keyword>
<dbReference type="PROSITE" id="PS00092">
    <property type="entry name" value="N6_MTASE"/>
    <property type="match status" value="1"/>
</dbReference>
<evidence type="ECO:0000256" key="5">
    <source>
        <dbReference type="ARBA" id="ARBA00022603"/>
    </source>
</evidence>
<keyword evidence="5 8" id="KW-0489">Methyltransferase</keyword>
<dbReference type="NCBIfam" id="TIGR00095">
    <property type="entry name" value="16S rRNA (guanine(966)-N(2))-methyltransferase RsmD"/>
    <property type="match status" value="1"/>
</dbReference>
<evidence type="ECO:0000256" key="2">
    <source>
        <dbReference type="ARBA" id="ARBA00005269"/>
    </source>
</evidence>
<evidence type="ECO:0000313" key="9">
    <source>
        <dbReference type="EMBL" id="OOV86260.1"/>
    </source>
</evidence>
<comment type="caution">
    <text evidence="9">The sequence shown here is derived from an EMBL/GenBank/DDBJ whole genome shotgun (WGS) entry which is preliminary data.</text>
</comment>
<dbReference type="STRING" id="966.BTA35_0214490"/>
<dbReference type="GO" id="GO:0052913">
    <property type="term" value="F:16S rRNA (guanine(966)-N(2))-methyltransferase activity"/>
    <property type="evidence" value="ECO:0007669"/>
    <property type="project" value="UniProtKB-EC"/>
</dbReference>
<dbReference type="Gene3D" id="3.40.50.150">
    <property type="entry name" value="Vaccinia Virus protein VP39"/>
    <property type="match status" value="1"/>
</dbReference>